<dbReference type="GO" id="GO:0032786">
    <property type="term" value="P:positive regulation of DNA-templated transcription, elongation"/>
    <property type="evidence" value="ECO:0007669"/>
    <property type="project" value="UniProtKB-ARBA"/>
</dbReference>
<feature type="domain" description="FACT complex subunit SPT16 middle" evidence="13">
    <location>
        <begin position="531"/>
        <end position="691"/>
    </location>
</feature>
<dbReference type="FunFam" id="3.40.350.10:FF:000005">
    <property type="entry name" value="SPT16 homolog, facilitates chromatin-remodeling subunit"/>
    <property type="match status" value="1"/>
</dbReference>
<dbReference type="InterPro" id="IPR029149">
    <property type="entry name" value="Creatin/AminoP/Spt16_N"/>
</dbReference>
<evidence type="ECO:0000256" key="8">
    <source>
        <dbReference type="ARBA" id="ARBA00023204"/>
    </source>
</evidence>
<organism evidence="15 16">
    <name type="scientific">Mizuhopecten yessoensis</name>
    <name type="common">Japanese scallop</name>
    <name type="synonym">Patinopecten yessoensis</name>
    <dbReference type="NCBI Taxonomy" id="6573"/>
    <lineage>
        <taxon>Eukaryota</taxon>
        <taxon>Metazoa</taxon>
        <taxon>Spiralia</taxon>
        <taxon>Lophotrochozoa</taxon>
        <taxon>Mollusca</taxon>
        <taxon>Bivalvia</taxon>
        <taxon>Autobranchia</taxon>
        <taxon>Pteriomorphia</taxon>
        <taxon>Pectinida</taxon>
        <taxon>Pectinoidea</taxon>
        <taxon>Pectinidae</taxon>
        <taxon>Mizuhopecten</taxon>
    </lineage>
</organism>
<dbReference type="SUPFAM" id="SSF55920">
    <property type="entry name" value="Creatinase/aminopeptidase"/>
    <property type="match status" value="1"/>
</dbReference>
<feature type="region of interest" description="Disordered" evidence="11">
    <location>
        <begin position="920"/>
        <end position="1136"/>
    </location>
</feature>
<keyword evidence="5 10" id="KW-0805">Transcription regulation</keyword>
<dbReference type="InterPro" id="IPR011993">
    <property type="entry name" value="PH-like_dom_sf"/>
</dbReference>
<dbReference type="Proteomes" id="UP000242188">
    <property type="component" value="Unassembled WGS sequence"/>
</dbReference>
<dbReference type="GO" id="GO:0006368">
    <property type="term" value="P:transcription elongation by RNA polymerase II"/>
    <property type="evidence" value="ECO:0007669"/>
    <property type="project" value="TreeGrafter"/>
</dbReference>
<dbReference type="InterPro" id="IPR036005">
    <property type="entry name" value="Creatinase/aminopeptidase-like"/>
</dbReference>
<dbReference type="Pfam" id="PF08512">
    <property type="entry name" value="Rttp106-like_middle"/>
    <property type="match status" value="1"/>
</dbReference>
<dbReference type="Pfam" id="PF21091">
    <property type="entry name" value="SPT16_C"/>
    <property type="match status" value="1"/>
</dbReference>
<keyword evidence="3 10" id="KW-0235">DNA replication</keyword>
<dbReference type="InterPro" id="IPR013719">
    <property type="entry name" value="RTT106/SPT16-like_middle_dom"/>
</dbReference>
<dbReference type="SMART" id="SM01286">
    <property type="entry name" value="SPT16"/>
    <property type="match status" value="1"/>
</dbReference>
<keyword evidence="4 10" id="KW-0227">DNA damage</keyword>
<comment type="subunit">
    <text evidence="10">Component of the FACT complex.</text>
</comment>
<dbReference type="Gene3D" id="3.90.230.10">
    <property type="entry name" value="Creatinase/methionine aminopeptidase superfamily"/>
    <property type="match status" value="1"/>
</dbReference>
<dbReference type="FunFam" id="2.30.29.210:FF:000001">
    <property type="entry name" value="FACT complex subunit spt16"/>
    <property type="match status" value="1"/>
</dbReference>
<dbReference type="InterPro" id="IPR013953">
    <property type="entry name" value="FACT_SPT16_M"/>
</dbReference>
<dbReference type="FunFam" id="2.30.29.30:FF:000017">
    <property type="entry name" value="FACT complex subunit SPT16"/>
    <property type="match status" value="1"/>
</dbReference>
<feature type="compositionally biased region" description="Acidic residues" evidence="11">
    <location>
        <begin position="929"/>
        <end position="946"/>
    </location>
</feature>
<dbReference type="Pfam" id="PF08644">
    <property type="entry name" value="SPT16"/>
    <property type="match status" value="1"/>
</dbReference>
<feature type="compositionally biased region" description="Basic residues" evidence="11">
    <location>
        <begin position="1018"/>
        <end position="1056"/>
    </location>
</feature>
<dbReference type="EMBL" id="NEDP02000186">
    <property type="protein sequence ID" value="OWF56476.1"/>
    <property type="molecule type" value="Genomic_DNA"/>
</dbReference>
<dbReference type="InterPro" id="IPR040258">
    <property type="entry name" value="Spt16"/>
</dbReference>
<feature type="compositionally biased region" description="Acidic residues" evidence="11">
    <location>
        <begin position="435"/>
        <end position="449"/>
    </location>
</feature>
<dbReference type="InterPro" id="IPR000994">
    <property type="entry name" value="Pept_M24"/>
</dbReference>
<dbReference type="PANTHER" id="PTHR13980:SF15">
    <property type="entry name" value="FACT COMPLEX SUBUNIT SPT16"/>
    <property type="match status" value="1"/>
</dbReference>
<dbReference type="GO" id="GO:0035101">
    <property type="term" value="C:FACT complex"/>
    <property type="evidence" value="ECO:0007669"/>
    <property type="project" value="UniProtKB-UniRule"/>
</dbReference>
<comment type="subcellular location">
    <subcellularLocation>
        <location evidence="10">Nucleus</location>
    </subcellularLocation>
    <subcellularLocation>
        <location evidence="10">Chromosome</location>
    </subcellularLocation>
</comment>
<dbReference type="Gene3D" id="3.40.350.10">
    <property type="entry name" value="Creatinase/prolidase N-terminal domain"/>
    <property type="match status" value="1"/>
</dbReference>
<feature type="domain" description="Histone chaperone RTT106/FACT complex subunit SPT16-like middle" evidence="14">
    <location>
        <begin position="808"/>
        <end position="898"/>
    </location>
</feature>
<feature type="domain" description="FACT complex subunit SPT16 N-terminal lobe" evidence="12">
    <location>
        <begin position="6"/>
        <end position="169"/>
    </location>
</feature>
<dbReference type="Pfam" id="PF24824">
    <property type="entry name" value="PH_SPT16"/>
    <property type="match status" value="1"/>
</dbReference>
<dbReference type="GO" id="GO:0006281">
    <property type="term" value="P:DNA repair"/>
    <property type="evidence" value="ECO:0007669"/>
    <property type="project" value="UniProtKB-UniRule"/>
</dbReference>
<evidence type="ECO:0000256" key="6">
    <source>
        <dbReference type="ARBA" id="ARBA00023054"/>
    </source>
</evidence>
<keyword evidence="2 10" id="KW-0158">Chromosome</keyword>
<feature type="region of interest" description="Disordered" evidence="11">
    <location>
        <begin position="435"/>
        <end position="522"/>
    </location>
</feature>
<evidence type="ECO:0000256" key="3">
    <source>
        <dbReference type="ARBA" id="ARBA00022705"/>
    </source>
</evidence>
<dbReference type="SMART" id="SM01287">
    <property type="entry name" value="Rtt106"/>
    <property type="match status" value="1"/>
</dbReference>
<dbReference type="PANTHER" id="PTHR13980">
    <property type="entry name" value="CDC68 RELATED"/>
    <property type="match status" value="1"/>
</dbReference>
<dbReference type="OrthoDB" id="10251642at2759"/>
<reference evidence="15 16" key="1">
    <citation type="journal article" date="2017" name="Nat. Ecol. Evol.">
        <title>Scallop genome provides insights into evolution of bilaterian karyotype and development.</title>
        <authorList>
            <person name="Wang S."/>
            <person name="Zhang J."/>
            <person name="Jiao W."/>
            <person name="Li J."/>
            <person name="Xun X."/>
            <person name="Sun Y."/>
            <person name="Guo X."/>
            <person name="Huan P."/>
            <person name="Dong B."/>
            <person name="Zhang L."/>
            <person name="Hu X."/>
            <person name="Sun X."/>
            <person name="Wang J."/>
            <person name="Zhao C."/>
            <person name="Wang Y."/>
            <person name="Wang D."/>
            <person name="Huang X."/>
            <person name="Wang R."/>
            <person name="Lv J."/>
            <person name="Li Y."/>
            <person name="Zhang Z."/>
            <person name="Liu B."/>
            <person name="Lu W."/>
            <person name="Hui Y."/>
            <person name="Liang J."/>
            <person name="Zhou Z."/>
            <person name="Hou R."/>
            <person name="Li X."/>
            <person name="Liu Y."/>
            <person name="Li H."/>
            <person name="Ning X."/>
            <person name="Lin Y."/>
            <person name="Zhao L."/>
            <person name="Xing Q."/>
            <person name="Dou J."/>
            <person name="Li Y."/>
            <person name="Mao J."/>
            <person name="Guo H."/>
            <person name="Dou H."/>
            <person name="Li T."/>
            <person name="Mu C."/>
            <person name="Jiang W."/>
            <person name="Fu Q."/>
            <person name="Fu X."/>
            <person name="Miao Y."/>
            <person name="Liu J."/>
            <person name="Yu Q."/>
            <person name="Li R."/>
            <person name="Liao H."/>
            <person name="Li X."/>
            <person name="Kong Y."/>
            <person name="Jiang Z."/>
            <person name="Chourrout D."/>
            <person name="Li R."/>
            <person name="Bao Z."/>
        </authorList>
    </citation>
    <scope>NUCLEOTIDE SEQUENCE [LARGE SCALE GENOMIC DNA]</scope>
    <source>
        <strain evidence="15 16">PY_sf001</strain>
    </source>
</reference>
<feature type="compositionally biased region" description="Basic and acidic residues" evidence="11">
    <location>
        <begin position="990"/>
        <end position="1007"/>
    </location>
</feature>
<dbReference type="CDD" id="cd01091">
    <property type="entry name" value="CDC68-like"/>
    <property type="match status" value="1"/>
</dbReference>
<evidence type="ECO:0000256" key="1">
    <source>
        <dbReference type="ARBA" id="ARBA00010779"/>
    </source>
</evidence>
<evidence type="ECO:0000256" key="9">
    <source>
        <dbReference type="ARBA" id="ARBA00023242"/>
    </source>
</evidence>
<protein>
    <recommendedName>
        <fullName evidence="10">FACT complex subunit</fullName>
    </recommendedName>
</protein>
<dbReference type="STRING" id="6573.A0A210R6D5"/>
<evidence type="ECO:0000313" key="16">
    <source>
        <dbReference type="Proteomes" id="UP000242188"/>
    </source>
</evidence>
<comment type="similarity">
    <text evidence="1 10">Belongs to the peptidase M24 family. SPT16 subfamily.</text>
</comment>
<feature type="compositionally biased region" description="Polar residues" evidence="11">
    <location>
        <begin position="510"/>
        <end position="522"/>
    </location>
</feature>
<gene>
    <name evidence="15" type="ORF">KP79_PYT13789</name>
</gene>
<dbReference type="InterPro" id="IPR029148">
    <property type="entry name" value="FACT-SPT16_Nlobe"/>
</dbReference>
<evidence type="ECO:0000256" key="4">
    <source>
        <dbReference type="ARBA" id="ARBA00022763"/>
    </source>
</evidence>
<dbReference type="GO" id="GO:0006260">
    <property type="term" value="P:DNA replication"/>
    <property type="evidence" value="ECO:0007669"/>
    <property type="project" value="UniProtKB-KW"/>
</dbReference>
<evidence type="ECO:0000259" key="12">
    <source>
        <dbReference type="SMART" id="SM01285"/>
    </source>
</evidence>
<evidence type="ECO:0000256" key="11">
    <source>
        <dbReference type="SAM" id="MobiDB-lite"/>
    </source>
</evidence>
<dbReference type="AlphaFoldDB" id="A0A210R6D5"/>
<keyword evidence="9 10" id="KW-0539">Nucleus</keyword>
<comment type="caution">
    <text evidence="15">The sequence shown here is derived from an EMBL/GenBank/DDBJ whole genome shotgun (WGS) entry which is preliminary data.</text>
</comment>
<dbReference type="FunFam" id="3.90.230.10:FF:000005">
    <property type="entry name" value="FACT complex subunit spt16"/>
    <property type="match status" value="1"/>
</dbReference>
<dbReference type="InterPro" id="IPR033825">
    <property type="entry name" value="Spt16_M24"/>
</dbReference>
<dbReference type="Gene3D" id="2.30.29.30">
    <property type="entry name" value="Pleckstrin-homology domain (PH domain)/Phosphotyrosine-binding domain (PTB)"/>
    <property type="match status" value="1"/>
</dbReference>
<keyword evidence="8 10" id="KW-0234">DNA repair</keyword>
<dbReference type="Pfam" id="PF00557">
    <property type="entry name" value="Peptidase_M24"/>
    <property type="match status" value="1"/>
</dbReference>
<evidence type="ECO:0000256" key="2">
    <source>
        <dbReference type="ARBA" id="ARBA00022454"/>
    </source>
</evidence>
<dbReference type="GO" id="GO:0031491">
    <property type="term" value="F:nucleosome binding"/>
    <property type="evidence" value="ECO:0007669"/>
    <property type="project" value="TreeGrafter"/>
</dbReference>
<dbReference type="InterPro" id="IPR056595">
    <property type="entry name" value="Fact-SPT16_PH"/>
</dbReference>
<dbReference type="InterPro" id="IPR048969">
    <property type="entry name" value="FACT_SPT16_C"/>
</dbReference>
<feature type="compositionally biased region" description="Acidic residues" evidence="11">
    <location>
        <begin position="954"/>
        <end position="987"/>
    </location>
</feature>
<keyword evidence="6" id="KW-0175">Coiled coil</keyword>
<proteinExistence type="inferred from homology"/>
<feature type="compositionally biased region" description="Low complexity" evidence="11">
    <location>
        <begin position="1057"/>
        <end position="1118"/>
    </location>
</feature>
<dbReference type="Pfam" id="PF14826">
    <property type="entry name" value="FACT-Spt16_Nlob"/>
    <property type="match status" value="1"/>
</dbReference>
<evidence type="ECO:0000259" key="14">
    <source>
        <dbReference type="SMART" id="SM01287"/>
    </source>
</evidence>
<dbReference type="Gene3D" id="2.30.29.210">
    <property type="entry name" value="FACT complex subunit Spt16p/Cdc68p"/>
    <property type="match status" value="1"/>
</dbReference>
<dbReference type="Gene3D" id="2.30.29.150">
    <property type="match status" value="1"/>
</dbReference>
<evidence type="ECO:0000313" key="15">
    <source>
        <dbReference type="EMBL" id="OWF56476.1"/>
    </source>
</evidence>
<keyword evidence="7 10" id="KW-0804">Transcription</keyword>
<comment type="function">
    <text evidence="10">Component of the FACT complex, a general chromatin factor that acts to reorganize nucleosomes. The FACT complex is involved in multiple processes that require DNA as a template such as mRNA elongation, DNA replication and DNA repair. During transcription elongation the FACT complex acts as a histone chaperone that both destabilizes and restores nucleosomal structure. It facilitates the passage of RNA polymerase II and transcription by promoting the dissociation of one histone H2A-H2B dimer from the nucleosome, then subsequently promotes the reestablishment of the nucleosome following the passage of RNA polymerase II.</text>
</comment>
<evidence type="ECO:0000256" key="7">
    <source>
        <dbReference type="ARBA" id="ARBA00023163"/>
    </source>
</evidence>
<keyword evidence="16" id="KW-1185">Reference proteome</keyword>
<name>A0A210R6D5_MIZYE</name>
<evidence type="ECO:0000256" key="10">
    <source>
        <dbReference type="RuleBase" id="RU367052"/>
    </source>
</evidence>
<accession>A0A210R6D5</accession>
<dbReference type="FunFam" id="2.30.29.150:FF:000003">
    <property type="entry name" value="FACT complex subunit SPT16"/>
    <property type="match status" value="1"/>
</dbReference>
<evidence type="ECO:0000259" key="13">
    <source>
        <dbReference type="SMART" id="SM01286"/>
    </source>
</evidence>
<feature type="compositionally biased region" description="Basic and acidic residues" evidence="11">
    <location>
        <begin position="466"/>
        <end position="506"/>
    </location>
</feature>
<dbReference type="SMART" id="SM01285">
    <property type="entry name" value="FACT-Spt16_Nlob"/>
    <property type="match status" value="1"/>
</dbReference>
<evidence type="ECO:0000256" key="5">
    <source>
        <dbReference type="ARBA" id="ARBA00023015"/>
    </source>
</evidence>
<sequence length="1136" mass="128140">MANLHADKDAFYRRMGRFYAAWNKASGGEPMAQMDALVAAVGVDEEVVYSKSTAMQTWLFGYELTDTIIVLCEKSINILASKKKIEFLKQVDSSKENDNGVPSMNLLVRDKGDKDKANFQKLVSAIKGSKKGKTVGEYSKDKFPGDFMSSWRAALKGEGFEKVDVSSTMAYVMASKEESEVKVIQRACTVTCDIFSKYLRDQIMEIIDAEKKVKHSKLADGVELALQNKKYVTGVDTSQLDMCYPAIIQSAGKYSLKFSTTSDDSVLHFGTIICAMGVRYKSYCSNIVRTLFVDPTEPMQKNYEFLTLVEDEILNKLQDGVRLSEVYEHAVSYVKKERSELLDKMTKNVGFAMGIEFREGSLLISGKTNIKAKKGMVFNINVGFSDLKNKGAKDKSSEVYAVFLGDTVMVNEGSPCSLLTTMKKKIKHVGIFLKDEEEEEEEEEEEPEQEALLGRGQRNAVMGSRTRTEMTTEEKRAKHQKELSERLNDEAKERLKGMKGGTEDKKVRRSNASYKNPSHMPQESQLRELKLFVDKKYETVILPIFGIPTPFHISTVKNISQSVEGDYTYLRINFFHPGSALGRTDGNLYPQPDATFLKEITYRSSNTKEPGEISAPSSNLNTAFRLIKEVQKKFKTREAEEREKEGIVKQDTLVINPNRGNPKLKDLYIRPNIVSKRISGTLEAHTNGFRFTSVRGDKVDILYNNIKNAFFQPCDGEMIILLHFHLKHAILFGKKKHVDVQFYTEVGEITTDLGKHQHMHDRDDLHAEQAERELRQKLKSAFKGFCEKVEGITKQDIEFDSPFRELGFHGAPYRSTVLLQPTSGCVVNLVEWPPFVISLEEVECIHFERVQFHLKNFDMVFVFKDYSRKVAMINSIPMNVLDNVKEWLNSCDVRYTEGIQSLNWSKIMKTITDDPEGFFDSGGWTFLDPESDAEANDDDDDEEDEVYAPTDENSAGEESSEDYSEEESDWEGEEEEEEEDSEDDLGSSEESGKDWDELEEEARRADAEGDMMVEQPRSHKSHHKSHHRSPSKSLSHKSTSKSSHKSSSKPSSHKSPSKSSSHGKSSSSHGKSSSSHGKSSSSHGKSSSHSKSSSSHKSPSKSSSSHKSPSKSSSSSSSNKRKREESGDRHDKKKKR</sequence>